<organism evidence="1 2">
    <name type="scientific">Vicia faba</name>
    <name type="common">Broad bean</name>
    <name type="synonym">Faba vulgaris</name>
    <dbReference type="NCBI Taxonomy" id="3906"/>
    <lineage>
        <taxon>Eukaryota</taxon>
        <taxon>Viridiplantae</taxon>
        <taxon>Streptophyta</taxon>
        <taxon>Embryophyta</taxon>
        <taxon>Tracheophyta</taxon>
        <taxon>Spermatophyta</taxon>
        <taxon>Magnoliopsida</taxon>
        <taxon>eudicotyledons</taxon>
        <taxon>Gunneridae</taxon>
        <taxon>Pentapetalae</taxon>
        <taxon>rosids</taxon>
        <taxon>fabids</taxon>
        <taxon>Fabales</taxon>
        <taxon>Fabaceae</taxon>
        <taxon>Papilionoideae</taxon>
        <taxon>50 kb inversion clade</taxon>
        <taxon>NPAAA clade</taxon>
        <taxon>Hologalegina</taxon>
        <taxon>IRL clade</taxon>
        <taxon>Fabeae</taxon>
        <taxon>Vicia</taxon>
    </lineage>
</organism>
<sequence length="192" mass="22113">MCLFSSHDLLLHRAKTCRSQIVLSPLSTSISVQTRCSDLLRYQHLRLIHHRVSLILFKWRSTPPSLIKSHHESPLRQHIISTPPCLPSSPSSQLILRQKSLRRAGGGEASTITKKTYISLFVIFPEFDSKPTHLILQSVVKKYKKRRRNNGWRAYQLEKCVMLVNNVKEAENQRILSEISDLSTLYVLADEE</sequence>
<keyword evidence="2" id="KW-1185">Reference proteome</keyword>
<dbReference type="EMBL" id="OX451739">
    <property type="protein sequence ID" value="CAI8607461.1"/>
    <property type="molecule type" value="Genomic_DNA"/>
</dbReference>
<evidence type="ECO:0000313" key="2">
    <source>
        <dbReference type="Proteomes" id="UP001157006"/>
    </source>
</evidence>
<proteinExistence type="predicted"/>
<evidence type="ECO:0000313" key="1">
    <source>
        <dbReference type="EMBL" id="CAI8607461.1"/>
    </source>
</evidence>
<reference evidence="1 2" key="1">
    <citation type="submission" date="2023-01" db="EMBL/GenBank/DDBJ databases">
        <authorList>
            <person name="Kreplak J."/>
        </authorList>
    </citation>
    <scope>NUCLEOTIDE SEQUENCE [LARGE SCALE GENOMIC DNA]</scope>
</reference>
<protein>
    <submittedName>
        <fullName evidence="1">Uncharacterized protein</fullName>
    </submittedName>
</protein>
<accession>A0AAV1AC34</accession>
<dbReference type="AlphaFoldDB" id="A0AAV1AC34"/>
<name>A0AAV1AC34_VICFA</name>
<dbReference type="Proteomes" id="UP001157006">
    <property type="component" value="Chromosome 4"/>
</dbReference>
<gene>
    <name evidence="1" type="ORF">VFH_IV039200</name>
</gene>